<dbReference type="InterPro" id="IPR011990">
    <property type="entry name" value="TPR-like_helical_dom_sf"/>
</dbReference>
<organism evidence="2 3">
    <name type="scientific">Acinetobacter guillouiae</name>
    <name type="common">Acinetobacter genomosp. 11</name>
    <dbReference type="NCBI Taxonomy" id="106649"/>
    <lineage>
        <taxon>Bacteria</taxon>
        <taxon>Pseudomonadati</taxon>
        <taxon>Pseudomonadota</taxon>
        <taxon>Gammaproteobacteria</taxon>
        <taxon>Moraxellales</taxon>
        <taxon>Moraxellaceae</taxon>
        <taxon>Acinetobacter</taxon>
    </lineage>
</organism>
<evidence type="ECO:0000313" key="2">
    <source>
        <dbReference type="EMBL" id="MCF0264019.1"/>
    </source>
</evidence>
<dbReference type="RefSeq" id="WP_234622960.1">
    <property type="nucleotide sequence ID" value="NZ_JAHWXT010000001.1"/>
</dbReference>
<feature type="chain" id="PRO_5036471140" evidence="1">
    <location>
        <begin position="20"/>
        <end position="240"/>
    </location>
</feature>
<dbReference type="Proteomes" id="UP000887320">
    <property type="component" value="Unassembled WGS sequence"/>
</dbReference>
<dbReference type="SUPFAM" id="SSF48452">
    <property type="entry name" value="TPR-like"/>
    <property type="match status" value="1"/>
</dbReference>
<proteinExistence type="predicted"/>
<dbReference type="AlphaFoldDB" id="A0A8X8GIN7"/>
<reference evidence="2" key="1">
    <citation type="submission" date="2021-07" db="EMBL/GenBank/DDBJ databases">
        <authorList>
            <person name="Fernandez M."/>
            <person name="Pereira P."/>
            <person name="Torres Tejerizo G.A."/>
            <person name="Gonzalez P."/>
            <person name="Agostini E."/>
        </authorList>
    </citation>
    <scope>NUCLEOTIDE SEQUENCE</scope>
    <source>
        <strain evidence="2">SFC 500-1A</strain>
    </source>
</reference>
<name>A0A8X8GIN7_ACIGI</name>
<evidence type="ECO:0000313" key="3">
    <source>
        <dbReference type="Proteomes" id="UP000887320"/>
    </source>
</evidence>
<keyword evidence="1" id="KW-0732">Signal</keyword>
<comment type="caution">
    <text evidence="2">The sequence shown here is derived from an EMBL/GenBank/DDBJ whole genome shotgun (WGS) entry which is preliminary data.</text>
</comment>
<accession>A0A8X8GIN7</accession>
<evidence type="ECO:0000256" key="1">
    <source>
        <dbReference type="SAM" id="SignalP"/>
    </source>
</evidence>
<gene>
    <name evidence="2" type="ORF">KW868_05980</name>
</gene>
<feature type="signal peptide" evidence="1">
    <location>
        <begin position="1"/>
        <end position="19"/>
    </location>
</feature>
<sequence length="240" mass="27442">MLKKTLFILLSSTIFSVHATPDFLSYKNCSPLNLSDANFSLSSKEVFPEYSYITKKYNFLTLPISDQDQHYCLIINNKNKVIVDAIPTMLSGMCAGKWDKQKDLPIWEADVGGGRGAVVYMNYSTSQNLKKLKKSEKLEIDEIIKSINCQLPVYSKNDVLELNDSAFYLYKLGYYNESLNILNHVVKLDPSRAVAYLNIADIYVAQKNEPLARKNYALYYAEMKKLGLLSKVLNRIKKYL</sequence>
<protein>
    <submittedName>
        <fullName evidence="2">Tetratricopeptide repeat protein</fullName>
    </submittedName>
</protein>
<dbReference type="EMBL" id="JAHWXT010000001">
    <property type="protein sequence ID" value="MCF0264019.1"/>
    <property type="molecule type" value="Genomic_DNA"/>
</dbReference>
<dbReference type="Gene3D" id="1.25.40.10">
    <property type="entry name" value="Tetratricopeptide repeat domain"/>
    <property type="match status" value="1"/>
</dbReference>